<dbReference type="EMBL" id="CM003374">
    <property type="protein sequence ID" value="KOM40407.1"/>
    <property type="molecule type" value="Genomic_DNA"/>
</dbReference>
<accession>A0A0L9UCX7</accession>
<organism evidence="1 2">
    <name type="scientific">Phaseolus angularis</name>
    <name type="common">Azuki bean</name>
    <name type="synonym">Vigna angularis</name>
    <dbReference type="NCBI Taxonomy" id="3914"/>
    <lineage>
        <taxon>Eukaryota</taxon>
        <taxon>Viridiplantae</taxon>
        <taxon>Streptophyta</taxon>
        <taxon>Embryophyta</taxon>
        <taxon>Tracheophyta</taxon>
        <taxon>Spermatophyta</taxon>
        <taxon>Magnoliopsida</taxon>
        <taxon>eudicotyledons</taxon>
        <taxon>Gunneridae</taxon>
        <taxon>Pentapetalae</taxon>
        <taxon>rosids</taxon>
        <taxon>fabids</taxon>
        <taxon>Fabales</taxon>
        <taxon>Fabaceae</taxon>
        <taxon>Papilionoideae</taxon>
        <taxon>50 kb inversion clade</taxon>
        <taxon>NPAAA clade</taxon>
        <taxon>indigoferoid/millettioid clade</taxon>
        <taxon>Phaseoleae</taxon>
        <taxon>Vigna</taxon>
    </lineage>
</organism>
<gene>
    <name evidence="1" type="ORF">LR48_Vigan04g060500</name>
</gene>
<dbReference type="Proteomes" id="UP000053144">
    <property type="component" value="Chromosome 4"/>
</dbReference>
<evidence type="ECO:0000313" key="2">
    <source>
        <dbReference type="Proteomes" id="UP000053144"/>
    </source>
</evidence>
<sequence length="272" mass="29570">MQTCKEDNPIHCTHDDVNRTELWECYLKFVKGIAEDDEGEKVGGIICEVGIEEWELYCRKACVCEGVVATWDGTVNKKEEKVEGTYLNLTKSSLTQRTVRFGSGGDVEKGGPLMGMCREWPPRSLSPLLSLTSLALASLPLLLPPSLPPPSPRSRLPRSRLPPLGLASLVVASPRSRLPSLSRSVALSLARSLAPSLSRSRYLAPSLSRSRSLAPSLSRSRSEDYCSKISCECVASGGKSKRWWCVNGGGDDSGGGGGQIRVFLMFMVVVRI</sequence>
<proteinExistence type="predicted"/>
<evidence type="ECO:0000313" key="1">
    <source>
        <dbReference type="EMBL" id="KOM40407.1"/>
    </source>
</evidence>
<dbReference type="Gramene" id="KOM40407">
    <property type="protein sequence ID" value="KOM40407"/>
    <property type="gene ID" value="LR48_Vigan04g060500"/>
</dbReference>
<name>A0A0L9UCX7_PHAAN</name>
<protein>
    <submittedName>
        <fullName evidence="1">Uncharacterized protein</fullName>
    </submittedName>
</protein>
<dbReference type="AlphaFoldDB" id="A0A0L9UCX7"/>
<reference evidence="2" key="1">
    <citation type="journal article" date="2015" name="Proc. Natl. Acad. Sci. U.S.A.">
        <title>Genome sequencing of adzuki bean (Vigna angularis) provides insight into high starch and low fat accumulation and domestication.</title>
        <authorList>
            <person name="Yang K."/>
            <person name="Tian Z."/>
            <person name="Chen C."/>
            <person name="Luo L."/>
            <person name="Zhao B."/>
            <person name="Wang Z."/>
            <person name="Yu L."/>
            <person name="Li Y."/>
            <person name="Sun Y."/>
            <person name="Li W."/>
            <person name="Chen Y."/>
            <person name="Li Y."/>
            <person name="Zhang Y."/>
            <person name="Ai D."/>
            <person name="Zhao J."/>
            <person name="Shang C."/>
            <person name="Ma Y."/>
            <person name="Wu B."/>
            <person name="Wang M."/>
            <person name="Gao L."/>
            <person name="Sun D."/>
            <person name="Zhang P."/>
            <person name="Guo F."/>
            <person name="Wang W."/>
            <person name="Li Y."/>
            <person name="Wang J."/>
            <person name="Varshney R.K."/>
            <person name="Wang J."/>
            <person name="Ling H.Q."/>
            <person name="Wan P."/>
        </authorList>
    </citation>
    <scope>NUCLEOTIDE SEQUENCE</scope>
    <source>
        <strain evidence="2">cv. Jingnong 6</strain>
    </source>
</reference>